<reference evidence="1" key="1">
    <citation type="submission" date="2018-07" db="EMBL/GenBank/DDBJ databases">
        <authorList>
            <person name="Quirk P.G."/>
            <person name="Krulwich T.A."/>
        </authorList>
    </citation>
    <scope>NUCLEOTIDE SEQUENCE</scope>
</reference>
<evidence type="ECO:0008006" key="2">
    <source>
        <dbReference type="Google" id="ProtNLM"/>
    </source>
</evidence>
<proteinExistence type="predicted"/>
<name>A0A380T8Q4_9ZZZZ</name>
<sequence>MRGATRRWPKLAVAGLAMLALAYTGYWFVLAGALERGTRAWIEDRHRQGDDITHGAPAWRGFPGSVQIVLPKPALALRVAAETVTLAGERAVVSVNPFAPQRATLGLEGEQTLAFRGLTRPVRYTGTAERCELQVQLRPGSHDGTGSAILSPATLTLRALAMTDAETGERFTVAALDATANSLPEGAPGRRYTFAAKDATLPASLDLPFAGVVSRAAADLDIGGNLPAVPSGDDLIAWRDAGGTIEVRRFELASGPVRLGGDGTLALDRNGQPIGAMSLEISGYPAALDALIVRGIVSVTAGLRMKQIFAVLAGGSVNPSKPVRIPLTLQERVLSAGPIPLMELPAVDWSRRSRGTS</sequence>
<protein>
    <recommendedName>
        <fullName evidence="2">DUF2125 domain-containing protein</fullName>
    </recommendedName>
</protein>
<dbReference type="Pfam" id="PF09898">
    <property type="entry name" value="DUF2125"/>
    <property type="match status" value="1"/>
</dbReference>
<dbReference type="EMBL" id="UIDG01000034">
    <property type="protein sequence ID" value="SUS04360.1"/>
    <property type="molecule type" value="Genomic_DNA"/>
</dbReference>
<dbReference type="AlphaFoldDB" id="A0A380T8Q4"/>
<dbReference type="InterPro" id="IPR018666">
    <property type="entry name" value="DUF2125"/>
</dbReference>
<accession>A0A380T8Q4</accession>
<evidence type="ECO:0000313" key="1">
    <source>
        <dbReference type="EMBL" id="SUS04360.1"/>
    </source>
</evidence>
<organism evidence="1">
    <name type="scientific">metagenome</name>
    <dbReference type="NCBI Taxonomy" id="256318"/>
    <lineage>
        <taxon>unclassified sequences</taxon>
        <taxon>metagenomes</taxon>
    </lineage>
</organism>
<gene>
    <name evidence="1" type="ORF">DF3PB_1290003</name>
</gene>